<proteinExistence type="predicted"/>
<organism evidence="5 6">
    <name type="scientific">Trinickia terrae</name>
    <dbReference type="NCBI Taxonomy" id="2571161"/>
    <lineage>
        <taxon>Bacteria</taxon>
        <taxon>Pseudomonadati</taxon>
        <taxon>Pseudomonadota</taxon>
        <taxon>Betaproteobacteria</taxon>
        <taxon>Burkholderiales</taxon>
        <taxon>Burkholderiaceae</taxon>
        <taxon>Trinickia</taxon>
    </lineage>
</organism>
<keyword evidence="6" id="KW-1185">Reference proteome</keyword>
<dbReference type="PROSITE" id="PS00070">
    <property type="entry name" value="ALDEHYDE_DEHYDR_CYS"/>
    <property type="match status" value="1"/>
</dbReference>
<protein>
    <recommendedName>
        <fullName evidence="1">methylmalonate-semialdehyde dehydrogenase (CoA acylating)</fullName>
        <ecNumber evidence="1">1.2.1.27</ecNumber>
    </recommendedName>
</protein>
<dbReference type="SUPFAM" id="SSF53720">
    <property type="entry name" value="ALDH-like"/>
    <property type="match status" value="1"/>
</dbReference>
<dbReference type="Pfam" id="PF00171">
    <property type="entry name" value="Aldedh"/>
    <property type="match status" value="1"/>
</dbReference>
<dbReference type="InterPro" id="IPR010061">
    <property type="entry name" value="MeMal-semiAld_DH"/>
</dbReference>
<comment type="caution">
    <text evidence="5">The sequence shown here is derived from an EMBL/GenBank/DDBJ whole genome shotgun (WGS) entry which is preliminary data.</text>
</comment>
<dbReference type="InterPro" id="IPR016161">
    <property type="entry name" value="Ald_DH/histidinol_DH"/>
</dbReference>
<name>A0A4V5PGY3_9BURK</name>
<reference evidence="5 6" key="1">
    <citation type="submission" date="2019-04" db="EMBL/GenBank/DDBJ databases">
        <title>Trinickia sp. 7GSK02, isolated from subtropical forest soil.</title>
        <authorList>
            <person name="Gao Z.-H."/>
            <person name="Qiu L.-H."/>
        </authorList>
    </citation>
    <scope>NUCLEOTIDE SEQUENCE [LARGE SCALE GENOMIC DNA]</scope>
    <source>
        <strain evidence="5 6">7GSK02</strain>
    </source>
</reference>
<dbReference type="PANTHER" id="PTHR43866">
    <property type="entry name" value="MALONATE-SEMIALDEHYDE DEHYDROGENASE"/>
    <property type="match status" value="1"/>
</dbReference>
<evidence type="ECO:0000256" key="2">
    <source>
        <dbReference type="ARBA" id="ARBA00023002"/>
    </source>
</evidence>
<sequence>MRQISHFINGAAVAGEDGTPVFDPSAGVQTGVAAVATDEVVEAAVAAARGAFAGWSRTGLQQRAGMMIELGQALRRARDELIQLVVSELGKTPSDAGAEVERAIEVLGQAASIGTWYGASFSPGVSRGVDAYEVRYPIGVVAAVSPFNFPVLIPVVQAAMAIASGNTVVLKPSDRDPGATVRIAELFAAAGLPDGVFNVVLGGKAIVDQLIAHPDIAGISFVGSTPVAQAIRVAGVAKNKRVQAFGGGKNHMVVLPDSDLDMAADAAVSAAYGAAGQRCMAVSVVVAVGDIADSLVAKIAERVRGLRTGPANEAGSDVGPVITSESRDRIARYLEGAKMQGGELVAGGDLAEARDGWYVAPALIDHVKPGMAVHSDELFGPVLSVVRVGSYDEAASIIANHPLGNGAAIFTRDGGAARQFIDETEAGQIGVNVPIPFPVFFHSFGGWKDSAFTETKLFGPGAIAFHTRTKTVTSRWPDPAGSRIDLGFPRAN</sequence>
<dbReference type="InterPro" id="IPR015590">
    <property type="entry name" value="Aldehyde_DH_dom"/>
</dbReference>
<dbReference type="GO" id="GO:0004491">
    <property type="term" value="F:methylmalonate-semialdehyde dehydrogenase (acylating, NAD) activity"/>
    <property type="evidence" value="ECO:0007669"/>
    <property type="project" value="UniProtKB-EC"/>
</dbReference>
<dbReference type="GO" id="GO:0006210">
    <property type="term" value="P:thymine catabolic process"/>
    <property type="evidence" value="ECO:0007669"/>
    <property type="project" value="TreeGrafter"/>
</dbReference>
<evidence type="ECO:0000259" key="4">
    <source>
        <dbReference type="Pfam" id="PF00171"/>
    </source>
</evidence>
<dbReference type="AlphaFoldDB" id="A0A4V5PGY3"/>
<dbReference type="Proteomes" id="UP000305539">
    <property type="component" value="Unassembled WGS sequence"/>
</dbReference>
<evidence type="ECO:0000313" key="5">
    <source>
        <dbReference type="EMBL" id="TKC77270.1"/>
    </source>
</evidence>
<feature type="domain" description="Aldehyde dehydrogenase" evidence="4">
    <location>
        <begin position="19"/>
        <end position="472"/>
    </location>
</feature>
<dbReference type="Gene3D" id="3.40.605.10">
    <property type="entry name" value="Aldehyde Dehydrogenase, Chain A, domain 1"/>
    <property type="match status" value="1"/>
</dbReference>
<keyword evidence="3" id="KW-0520">NAD</keyword>
<dbReference type="PANTHER" id="PTHR43866:SF4">
    <property type="entry name" value="MALONATE-SEMIALDEHYDE DEHYDROGENASE"/>
    <property type="match status" value="1"/>
</dbReference>
<dbReference type="FunFam" id="3.40.309.10:FF:000002">
    <property type="entry name" value="Methylmalonate-semialdehyde dehydrogenase (Acylating)"/>
    <property type="match status" value="1"/>
</dbReference>
<dbReference type="GO" id="GO:0006574">
    <property type="term" value="P:L-valine catabolic process"/>
    <property type="evidence" value="ECO:0007669"/>
    <property type="project" value="TreeGrafter"/>
</dbReference>
<evidence type="ECO:0000256" key="1">
    <source>
        <dbReference type="ARBA" id="ARBA00013048"/>
    </source>
</evidence>
<gene>
    <name evidence="5" type="primary">mmsA</name>
    <name evidence="5" type="ORF">FAZ69_32870</name>
</gene>
<evidence type="ECO:0000256" key="3">
    <source>
        <dbReference type="ARBA" id="ARBA00023027"/>
    </source>
</evidence>
<dbReference type="InterPro" id="IPR016162">
    <property type="entry name" value="Ald_DH_N"/>
</dbReference>
<dbReference type="OrthoDB" id="6187633at2"/>
<accession>A0A4V5PGY3</accession>
<evidence type="ECO:0000313" key="6">
    <source>
        <dbReference type="Proteomes" id="UP000305539"/>
    </source>
</evidence>
<dbReference type="InterPro" id="IPR016160">
    <property type="entry name" value="Ald_DH_CS_CYS"/>
</dbReference>
<dbReference type="EC" id="1.2.1.27" evidence="1"/>
<dbReference type="InterPro" id="IPR016163">
    <property type="entry name" value="Ald_DH_C"/>
</dbReference>
<dbReference type="EMBL" id="SWJE01000035">
    <property type="protein sequence ID" value="TKC77270.1"/>
    <property type="molecule type" value="Genomic_DNA"/>
</dbReference>
<keyword evidence="2 5" id="KW-0560">Oxidoreductase</keyword>
<dbReference type="NCBIfam" id="TIGR01722">
    <property type="entry name" value="MMSDH"/>
    <property type="match status" value="1"/>
</dbReference>
<dbReference type="Gene3D" id="3.40.309.10">
    <property type="entry name" value="Aldehyde Dehydrogenase, Chain A, domain 2"/>
    <property type="match status" value="1"/>
</dbReference>